<reference evidence="5" key="1">
    <citation type="submission" date="2006-12" db="EMBL/GenBank/DDBJ databases">
        <title>Complete sequence of chromosome 2 of Paracoccus denitrificans PD1222.</title>
        <authorList>
            <person name="Copeland A."/>
            <person name="Lucas S."/>
            <person name="Lapidus A."/>
            <person name="Barry K."/>
            <person name="Detter J.C."/>
            <person name="Glavina del Rio T."/>
            <person name="Hammon N."/>
            <person name="Israni S."/>
            <person name="Dalin E."/>
            <person name="Tice H."/>
            <person name="Pitluck S."/>
            <person name="Munk A.C."/>
            <person name="Brettin T."/>
            <person name="Bruce D."/>
            <person name="Han C."/>
            <person name="Tapia R."/>
            <person name="Gilna P."/>
            <person name="Schmutz J."/>
            <person name="Larimer F."/>
            <person name="Land M."/>
            <person name="Hauser L."/>
            <person name="Kyrpides N."/>
            <person name="Lykidis A."/>
            <person name="Spiro S."/>
            <person name="Richardson D.J."/>
            <person name="Moir J.W.B."/>
            <person name="Ferguson S.J."/>
            <person name="van Spanning R.J.M."/>
            <person name="Richardson P."/>
        </authorList>
    </citation>
    <scope>NUCLEOTIDE SEQUENCE [LARGE SCALE GENOMIC DNA]</scope>
    <source>
        <strain evidence="5">Pd 1222</strain>
    </source>
</reference>
<evidence type="ECO:0000256" key="1">
    <source>
        <dbReference type="ARBA" id="ARBA00008324"/>
    </source>
</evidence>
<feature type="domain" description="Thioesterase" evidence="3">
    <location>
        <begin position="53"/>
        <end position="124"/>
    </location>
</feature>
<dbReference type="PANTHER" id="PTHR21660">
    <property type="entry name" value="THIOESTERASE SUPERFAMILY MEMBER-RELATED"/>
    <property type="match status" value="1"/>
</dbReference>
<dbReference type="InterPro" id="IPR029069">
    <property type="entry name" value="HotDog_dom_sf"/>
</dbReference>
<dbReference type="InterPro" id="IPR006683">
    <property type="entry name" value="Thioestr_dom"/>
</dbReference>
<evidence type="ECO:0000256" key="2">
    <source>
        <dbReference type="ARBA" id="ARBA00022801"/>
    </source>
</evidence>
<protein>
    <submittedName>
        <fullName evidence="4">Thioesterase superfamily protein</fullName>
    </submittedName>
</protein>
<keyword evidence="5" id="KW-1185">Reference proteome</keyword>
<evidence type="ECO:0000313" key="4">
    <source>
        <dbReference type="EMBL" id="ABL71301.1"/>
    </source>
</evidence>
<accession>A1B707</accession>
<dbReference type="EnsemblBacteria" id="ABL71301">
    <property type="protein sequence ID" value="ABL71301"/>
    <property type="gene ID" value="Pden_3220"/>
</dbReference>
<dbReference type="EMBL" id="CP000490">
    <property type="protein sequence ID" value="ABL71301.1"/>
    <property type="molecule type" value="Genomic_DNA"/>
</dbReference>
<dbReference type="RefSeq" id="WP_011749486.1">
    <property type="nucleotide sequence ID" value="NC_008687.1"/>
</dbReference>
<proteinExistence type="inferred from homology"/>
<gene>
    <name evidence="4" type="ordered locus">Pden_3220</name>
</gene>
<dbReference type="KEGG" id="pde:Pden_3220"/>
<dbReference type="InterPro" id="IPR039298">
    <property type="entry name" value="ACOT13"/>
</dbReference>
<dbReference type="HOGENOM" id="CLU_089876_8_2_5"/>
<evidence type="ECO:0000259" key="3">
    <source>
        <dbReference type="Pfam" id="PF03061"/>
    </source>
</evidence>
<dbReference type="OrthoDB" id="3477511at2"/>
<dbReference type="GO" id="GO:0047617">
    <property type="term" value="F:fatty acyl-CoA hydrolase activity"/>
    <property type="evidence" value="ECO:0007669"/>
    <property type="project" value="InterPro"/>
</dbReference>
<name>A1B707_PARDP</name>
<dbReference type="Gene3D" id="3.10.129.10">
    <property type="entry name" value="Hotdog Thioesterase"/>
    <property type="match status" value="1"/>
</dbReference>
<keyword evidence="2" id="KW-0378">Hydrolase</keyword>
<evidence type="ECO:0000313" key="5">
    <source>
        <dbReference type="Proteomes" id="UP000000361"/>
    </source>
</evidence>
<organism evidence="4 5">
    <name type="scientific">Paracoccus denitrificans (strain Pd 1222)</name>
    <dbReference type="NCBI Taxonomy" id="318586"/>
    <lineage>
        <taxon>Bacteria</taxon>
        <taxon>Pseudomonadati</taxon>
        <taxon>Pseudomonadota</taxon>
        <taxon>Alphaproteobacteria</taxon>
        <taxon>Rhodobacterales</taxon>
        <taxon>Paracoccaceae</taxon>
        <taxon>Paracoccus</taxon>
    </lineage>
</organism>
<dbReference type="SUPFAM" id="SSF54637">
    <property type="entry name" value="Thioesterase/thiol ester dehydrase-isomerase"/>
    <property type="match status" value="1"/>
</dbReference>
<sequence>MTDPTSRDTLEQNWQPIARPGFNELIGPIEFRDDPDGIRFRFLAEAKHRNSRGVVHGGMLMSFADTALGTTIRKGRASRVQATVQLELHFVRPAPMDGFIEMHCRIIRETRNLAFADGDILADGEIVAMARGVWKVLVSKSD</sequence>
<dbReference type="AlphaFoldDB" id="A1B707"/>
<dbReference type="GeneID" id="93452892"/>
<dbReference type="STRING" id="318586.Pden_3220"/>
<dbReference type="PANTHER" id="PTHR21660:SF1">
    <property type="entry name" value="ACYL-COENZYME A THIOESTERASE 13"/>
    <property type="match status" value="1"/>
</dbReference>
<comment type="similarity">
    <text evidence="1">Belongs to the thioesterase PaaI family.</text>
</comment>
<dbReference type="Proteomes" id="UP000000361">
    <property type="component" value="Chromosome 2"/>
</dbReference>
<dbReference type="Pfam" id="PF03061">
    <property type="entry name" value="4HBT"/>
    <property type="match status" value="1"/>
</dbReference>
<dbReference type="CDD" id="cd03443">
    <property type="entry name" value="PaaI_thioesterase"/>
    <property type="match status" value="1"/>
</dbReference>
<dbReference type="eggNOG" id="COG2050">
    <property type="taxonomic scope" value="Bacteria"/>
</dbReference>